<dbReference type="EMBL" id="WHJC01000016">
    <property type="protein sequence ID" value="MPQ42656.1"/>
    <property type="molecule type" value="Genomic_DNA"/>
</dbReference>
<dbReference type="SUPFAM" id="SSF49452">
    <property type="entry name" value="Starch-binding domain-like"/>
    <property type="match status" value="1"/>
</dbReference>
<feature type="non-terminal residue" evidence="1">
    <location>
        <position position="353"/>
    </location>
</feature>
<evidence type="ECO:0008006" key="3">
    <source>
        <dbReference type="Google" id="ProtNLM"/>
    </source>
</evidence>
<sequence length="353" mass="38232">MQIKKDIYNSIQSEKVYVKGVGSDIKLDLQLDFNNKEPNIESSISGKVVDENNIPIEGAIVKLMDQKLQPLTNTTTNSNGNYSFNFFPYSNIYNLMSIASGKLISQVAPFSLSKGENLNFDFKLKTDIDSNFATLSGNVLDTNSKGISGAIALLYSMINGVNTLIAITHTDVAGIFVFNELTPGDYSITITALGYIQGNSTVNIKSGIITRFSKILYGDAKAENGIISGIITDSLNNVISEAKVILYKVESDNELTPISVTKTNNKGIYTFINVPTGIYFIKSNQSELVTVNEENTINSITSITSITSASSKNLALNKQAVSSSNETDYFTANLVTDGNNESASSRWSSGAFI</sequence>
<dbReference type="InterPro" id="IPR008969">
    <property type="entry name" value="CarboxyPept-like_regulatory"/>
</dbReference>
<reference evidence="1 2" key="1">
    <citation type="submission" date="2019-10" db="EMBL/GenBank/DDBJ databases">
        <title>The Genome Sequence of Clostridium tarantellae Isolated from Fish Brain.</title>
        <authorList>
            <person name="Bano L."/>
            <person name="Kiel M."/>
            <person name="Sales G."/>
            <person name="Doxey A.C."/>
            <person name="Mansfield M.J."/>
            <person name="Schiavone M."/>
            <person name="Rossetto O."/>
            <person name="Pirazzini M."/>
            <person name="Dobrindt U."/>
            <person name="Montecucco C."/>
        </authorList>
    </citation>
    <scope>NUCLEOTIDE SEQUENCE [LARGE SCALE GENOMIC DNA]</scope>
    <source>
        <strain evidence="1 2">DSM 3997</strain>
    </source>
</reference>
<protein>
    <recommendedName>
        <fullName evidence="3">Carboxypeptidase regulatory-like domain-containing protein</fullName>
    </recommendedName>
</protein>
<dbReference type="Proteomes" id="UP000430345">
    <property type="component" value="Unassembled WGS sequence"/>
</dbReference>
<dbReference type="Gene3D" id="2.60.40.10">
    <property type="entry name" value="Immunoglobulins"/>
    <property type="match status" value="1"/>
</dbReference>
<dbReference type="InterPro" id="IPR013784">
    <property type="entry name" value="Carb-bd-like_fold"/>
</dbReference>
<dbReference type="InterPro" id="IPR013783">
    <property type="entry name" value="Ig-like_fold"/>
</dbReference>
<dbReference type="GO" id="GO:0030246">
    <property type="term" value="F:carbohydrate binding"/>
    <property type="evidence" value="ECO:0007669"/>
    <property type="project" value="InterPro"/>
</dbReference>
<dbReference type="SUPFAM" id="SSF49464">
    <property type="entry name" value="Carboxypeptidase regulatory domain-like"/>
    <property type="match status" value="2"/>
</dbReference>
<name>A0A6I1MGK1_9CLOT</name>
<gene>
    <name evidence="1" type="ORF">GBZ86_02655</name>
</gene>
<evidence type="ECO:0000313" key="1">
    <source>
        <dbReference type="EMBL" id="MPQ42656.1"/>
    </source>
</evidence>
<comment type="caution">
    <text evidence="1">The sequence shown here is derived from an EMBL/GenBank/DDBJ whole genome shotgun (WGS) entry which is preliminary data.</text>
</comment>
<accession>A0A6I1MGK1</accession>
<dbReference type="AlphaFoldDB" id="A0A6I1MGK1"/>
<proteinExistence type="predicted"/>
<evidence type="ECO:0000313" key="2">
    <source>
        <dbReference type="Proteomes" id="UP000430345"/>
    </source>
</evidence>
<dbReference type="RefSeq" id="WP_170272137.1">
    <property type="nucleotide sequence ID" value="NZ_WHJC01000016.1"/>
</dbReference>
<dbReference type="Pfam" id="PF13620">
    <property type="entry name" value="CarboxypepD_reg"/>
    <property type="match status" value="1"/>
</dbReference>
<keyword evidence="2" id="KW-1185">Reference proteome</keyword>
<dbReference type="Gene3D" id="2.60.40.1120">
    <property type="entry name" value="Carboxypeptidase-like, regulatory domain"/>
    <property type="match status" value="2"/>
</dbReference>
<organism evidence="1 2">
    <name type="scientific">Clostridium tarantellae</name>
    <dbReference type="NCBI Taxonomy" id="39493"/>
    <lineage>
        <taxon>Bacteria</taxon>
        <taxon>Bacillati</taxon>
        <taxon>Bacillota</taxon>
        <taxon>Clostridia</taxon>
        <taxon>Eubacteriales</taxon>
        <taxon>Clostridiaceae</taxon>
        <taxon>Clostridium</taxon>
    </lineage>
</organism>